<dbReference type="InterPro" id="IPR001810">
    <property type="entry name" value="F-box_dom"/>
</dbReference>
<sequence>MMEDEENGQVEQMIDDIFSSGSSTMSSMTHRESEDNAYFFQENVIPNLCKKVINEETEIKPQDLFKSRMSCLKAWFIRCSSNVKLKCLKSMLKKLKNDSHLEVILYTSNFNLDKLRVYALKKLKNDSHLEVILYTSNFNLDKLRVYAECSPYSLFINDKWLNDHNRSLDKRYLDETIKSDMSWFKHLSDNQQMDVIIELLQKSHEVTSSEKRDECPNPGLVDKTISIGTGLEVAASDTSNWAQQIRERSNKLQEAFANYMTVVHDTPEKGKKNGGKRNDKSAKGGSAVKGDSRKKNKQESHSNASSGSKKKGREKLVIPQGLDTIQLLPIWIVKKIFGYLDPKSLKKVREVNTYWCYVADDVSKEKTCRKYINKVLRKLKSNIDCLEMEDRFKPTQIPHVTGLEKRMLKLSERGAVHPKLRAGVYKTRENTLIEKAAHEFQRKIKLPSPPEGYEGFPRHQRSENTLLKTPSCVLGETGPQPLTSPSACGSACVTLQKTSCDLQKLDERHKGRRKTYCIQFS</sequence>
<feature type="compositionally biased region" description="Basic and acidic residues" evidence="3">
    <location>
        <begin position="265"/>
        <end position="282"/>
    </location>
</feature>
<evidence type="ECO:0000313" key="6">
    <source>
        <dbReference type="Proteomes" id="UP001458880"/>
    </source>
</evidence>
<dbReference type="InterPro" id="IPR036047">
    <property type="entry name" value="F-box-like_dom_sf"/>
</dbReference>
<dbReference type="Proteomes" id="UP001458880">
    <property type="component" value="Unassembled WGS sequence"/>
</dbReference>
<keyword evidence="6" id="KW-1185">Reference proteome</keyword>
<dbReference type="PANTHER" id="PTHR19872">
    <property type="entry name" value="UBIQUITIN LIGASE SPECIFICITY FACTOR/HREP PROTEIN"/>
    <property type="match status" value="1"/>
</dbReference>
<proteinExistence type="predicted"/>
<dbReference type="SMART" id="SM00256">
    <property type="entry name" value="FBOX"/>
    <property type="match status" value="1"/>
</dbReference>
<name>A0AAW1LZE1_POPJA</name>
<feature type="region of interest" description="Disordered" evidence="3">
    <location>
        <begin position="263"/>
        <end position="315"/>
    </location>
</feature>
<evidence type="ECO:0000256" key="3">
    <source>
        <dbReference type="SAM" id="MobiDB-lite"/>
    </source>
</evidence>
<dbReference type="AlphaFoldDB" id="A0AAW1LZE1"/>
<feature type="compositionally biased region" description="Basic and acidic residues" evidence="3">
    <location>
        <begin position="290"/>
        <end position="300"/>
    </location>
</feature>
<protein>
    <recommendedName>
        <fullName evidence="4">F-box domain-containing protein</fullName>
    </recommendedName>
</protein>
<dbReference type="PANTHER" id="PTHR19872:SF7">
    <property type="entry name" value="F-BOX AND WD REPEAT DOMAIN CONTAINING PROTEIN 10B-RELATED"/>
    <property type="match status" value="1"/>
</dbReference>
<keyword evidence="2" id="KW-0677">Repeat</keyword>
<dbReference type="InterPro" id="IPR051075">
    <property type="entry name" value="SCF_subunit_WD-repeat"/>
</dbReference>
<accession>A0AAW1LZE1</accession>
<evidence type="ECO:0000256" key="1">
    <source>
        <dbReference type="ARBA" id="ARBA00022574"/>
    </source>
</evidence>
<comment type="caution">
    <text evidence="5">The sequence shown here is derived from an EMBL/GenBank/DDBJ whole genome shotgun (WGS) entry which is preliminary data.</text>
</comment>
<dbReference type="PROSITE" id="PS50181">
    <property type="entry name" value="FBOX"/>
    <property type="match status" value="1"/>
</dbReference>
<dbReference type="SUPFAM" id="SSF81383">
    <property type="entry name" value="F-box domain"/>
    <property type="match status" value="1"/>
</dbReference>
<organism evidence="5 6">
    <name type="scientific">Popillia japonica</name>
    <name type="common">Japanese beetle</name>
    <dbReference type="NCBI Taxonomy" id="7064"/>
    <lineage>
        <taxon>Eukaryota</taxon>
        <taxon>Metazoa</taxon>
        <taxon>Ecdysozoa</taxon>
        <taxon>Arthropoda</taxon>
        <taxon>Hexapoda</taxon>
        <taxon>Insecta</taxon>
        <taxon>Pterygota</taxon>
        <taxon>Neoptera</taxon>
        <taxon>Endopterygota</taxon>
        <taxon>Coleoptera</taxon>
        <taxon>Polyphaga</taxon>
        <taxon>Scarabaeiformia</taxon>
        <taxon>Scarabaeidae</taxon>
        <taxon>Rutelinae</taxon>
        <taxon>Popillia</taxon>
    </lineage>
</organism>
<evidence type="ECO:0000259" key="4">
    <source>
        <dbReference type="PROSITE" id="PS50181"/>
    </source>
</evidence>
<keyword evidence="1" id="KW-0853">WD repeat</keyword>
<gene>
    <name evidence="5" type="ORF">QE152_g9110</name>
</gene>
<feature type="domain" description="F-box" evidence="4">
    <location>
        <begin position="322"/>
        <end position="379"/>
    </location>
</feature>
<dbReference type="Gene3D" id="1.20.1280.50">
    <property type="match status" value="1"/>
</dbReference>
<dbReference type="EMBL" id="JASPKY010000076">
    <property type="protein sequence ID" value="KAK9739290.1"/>
    <property type="molecule type" value="Genomic_DNA"/>
</dbReference>
<evidence type="ECO:0000256" key="2">
    <source>
        <dbReference type="ARBA" id="ARBA00022737"/>
    </source>
</evidence>
<evidence type="ECO:0000313" key="5">
    <source>
        <dbReference type="EMBL" id="KAK9739290.1"/>
    </source>
</evidence>
<reference evidence="5 6" key="1">
    <citation type="journal article" date="2024" name="BMC Genomics">
        <title>De novo assembly and annotation of Popillia japonica's genome with initial clues to its potential as an invasive pest.</title>
        <authorList>
            <person name="Cucini C."/>
            <person name="Boschi S."/>
            <person name="Funari R."/>
            <person name="Cardaioli E."/>
            <person name="Iannotti N."/>
            <person name="Marturano G."/>
            <person name="Paoli F."/>
            <person name="Bruttini M."/>
            <person name="Carapelli A."/>
            <person name="Frati F."/>
            <person name="Nardi F."/>
        </authorList>
    </citation>
    <scope>NUCLEOTIDE SEQUENCE [LARGE SCALE GENOMIC DNA]</scope>
    <source>
        <strain evidence="5">DMR45628</strain>
    </source>
</reference>